<organism evidence="1 2">
    <name type="scientific">Plakobranchus ocellatus</name>
    <dbReference type="NCBI Taxonomy" id="259542"/>
    <lineage>
        <taxon>Eukaryota</taxon>
        <taxon>Metazoa</taxon>
        <taxon>Spiralia</taxon>
        <taxon>Lophotrochozoa</taxon>
        <taxon>Mollusca</taxon>
        <taxon>Gastropoda</taxon>
        <taxon>Heterobranchia</taxon>
        <taxon>Euthyneura</taxon>
        <taxon>Panpulmonata</taxon>
        <taxon>Sacoglossa</taxon>
        <taxon>Placobranchoidea</taxon>
        <taxon>Plakobranchidae</taxon>
        <taxon>Plakobranchus</taxon>
    </lineage>
</organism>
<sequence length="106" mass="11817">MGSLRKIGAKVALGIPVSLCHYSSGTIWRRWLSGTQQRPTSMTHRFENRSNLSKWDAFIAYVFGDFKGLISPCHHFARWDLSVVAGSVDNTILYQVRRGSNATGSS</sequence>
<dbReference type="AlphaFoldDB" id="A0AAV3ZNP2"/>
<proteinExistence type="predicted"/>
<dbReference type="Proteomes" id="UP000735302">
    <property type="component" value="Unassembled WGS sequence"/>
</dbReference>
<gene>
    <name evidence="1" type="ORF">PoB_002264700</name>
</gene>
<comment type="caution">
    <text evidence="1">The sequence shown here is derived from an EMBL/GenBank/DDBJ whole genome shotgun (WGS) entry which is preliminary data.</text>
</comment>
<reference evidence="1 2" key="1">
    <citation type="journal article" date="2021" name="Elife">
        <title>Chloroplast acquisition without the gene transfer in kleptoplastic sea slugs, Plakobranchus ocellatus.</title>
        <authorList>
            <person name="Maeda T."/>
            <person name="Takahashi S."/>
            <person name="Yoshida T."/>
            <person name="Shimamura S."/>
            <person name="Takaki Y."/>
            <person name="Nagai Y."/>
            <person name="Toyoda A."/>
            <person name="Suzuki Y."/>
            <person name="Arimoto A."/>
            <person name="Ishii H."/>
            <person name="Satoh N."/>
            <person name="Nishiyama T."/>
            <person name="Hasebe M."/>
            <person name="Maruyama T."/>
            <person name="Minagawa J."/>
            <person name="Obokata J."/>
            <person name="Shigenobu S."/>
        </authorList>
    </citation>
    <scope>NUCLEOTIDE SEQUENCE [LARGE SCALE GENOMIC DNA]</scope>
</reference>
<dbReference type="EMBL" id="BLXT01002663">
    <property type="protein sequence ID" value="GFN96141.1"/>
    <property type="molecule type" value="Genomic_DNA"/>
</dbReference>
<evidence type="ECO:0000313" key="1">
    <source>
        <dbReference type="EMBL" id="GFN96141.1"/>
    </source>
</evidence>
<accession>A0AAV3ZNP2</accession>
<keyword evidence="2" id="KW-1185">Reference proteome</keyword>
<protein>
    <submittedName>
        <fullName evidence="1">Uncharacterized protein</fullName>
    </submittedName>
</protein>
<evidence type="ECO:0000313" key="2">
    <source>
        <dbReference type="Proteomes" id="UP000735302"/>
    </source>
</evidence>
<name>A0AAV3ZNP2_9GAST</name>